<dbReference type="AlphaFoldDB" id="A0A2G9R9D9"/>
<evidence type="ECO:0000313" key="2">
    <source>
        <dbReference type="Proteomes" id="UP000228934"/>
    </source>
</evidence>
<protein>
    <submittedName>
        <fullName evidence="1">Uncharacterized protein</fullName>
    </submittedName>
</protein>
<reference evidence="2" key="1">
    <citation type="journal article" date="2017" name="Nat. Commun.">
        <title>The North American bullfrog draft genome provides insight into hormonal regulation of long noncoding RNA.</title>
        <authorList>
            <person name="Hammond S.A."/>
            <person name="Warren R.L."/>
            <person name="Vandervalk B.P."/>
            <person name="Kucuk E."/>
            <person name="Khan H."/>
            <person name="Gibb E.A."/>
            <person name="Pandoh P."/>
            <person name="Kirk H."/>
            <person name="Zhao Y."/>
            <person name="Jones M."/>
            <person name="Mungall A.J."/>
            <person name="Coope R."/>
            <person name="Pleasance S."/>
            <person name="Moore R.A."/>
            <person name="Holt R.A."/>
            <person name="Round J.M."/>
            <person name="Ohora S."/>
            <person name="Walle B.V."/>
            <person name="Veldhoen N."/>
            <person name="Helbing C.C."/>
            <person name="Birol I."/>
        </authorList>
    </citation>
    <scope>NUCLEOTIDE SEQUENCE [LARGE SCALE GENOMIC DNA]</scope>
</reference>
<proteinExistence type="predicted"/>
<accession>A0A2G9R9D9</accession>
<dbReference type="EMBL" id="KV956782">
    <property type="protein sequence ID" value="PIO24487.1"/>
    <property type="molecule type" value="Genomic_DNA"/>
</dbReference>
<name>A0A2G9R9D9_AQUCT</name>
<dbReference type="OrthoDB" id="10540169at2759"/>
<organism evidence="1 2">
    <name type="scientific">Aquarana catesbeiana</name>
    <name type="common">American bullfrog</name>
    <name type="synonym">Rana catesbeiana</name>
    <dbReference type="NCBI Taxonomy" id="8400"/>
    <lineage>
        <taxon>Eukaryota</taxon>
        <taxon>Metazoa</taxon>
        <taxon>Chordata</taxon>
        <taxon>Craniata</taxon>
        <taxon>Vertebrata</taxon>
        <taxon>Euteleostomi</taxon>
        <taxon>Amphibia</taxon>
        <taxon>Batrachia</taxon>
        <taxon>Anura</taxon>
        <taxon>Neobatrachia</taxon>
        <taxon>Ranoidea</taxon>
        <taxon>Ranidae</taxon>
        <taxon>Aquarana</taxon>
    </lineage>
</organism>
<gene>
    <name evidence="1" type="ORF">AB205_0141680</name>
</gene>
<keyword evidence="2" id="KW-1185">Reference proteome</keyword>
<sequence length="93" mass="10617">MDTPIMLCFTKILKIYIDAAGPDEKLSGAELKKIIDENFGELIKKNITPETIKKLLAQAKPYIENGCTRQEYAALICAAFISFEEDWEKLQKY</sequence>
<dbReference type="Proteomes" id="UP000228934">
    <property type="component" value="Unassembled WGS sequence"/>
</dbReference>
<evidence type="ECO:0000313" key="1">
    <source>
        <dbReference type="EMBL" id="PIO24487.1"/>
    </source>
</evidence>